<dbReference type="RefSeq" id="WP_089772421.1">
    <property type="nucleotide sequence ID" value="NZ_FNTX01000001.1"/>
</dbReference>
<protein>
    <submittedName>
        <fullName evidence="1">Uncharacterized protein</fullName>
    </submittedName>
</protein>
<dbReference type="AlphaFoldDB" id="A0A1H5G9A7"/>
<dbReference type="OrthoDB" id="5187327at2"/>
<proteinExistence type="predicted"/>
<dbReference type="EMBL" id="FNTX01000001">
    <property type="protein sequence ID" value="SEE12287.1"/>
    <property type="molecule type" value="Genomic_DNA"/>
</dbReference>
<dbReference type="Proteomes" id="UP000199220">
    <property type="component" value="Unassembled WGS sequence"/>
</dbReference>
<name>A0A1H5G9A7_9MICO</name>
<organism evidence="1 2">
    <name type="scientific">Ruania alba</name>
    <dbReference type="NCBI Taxonomy" id="648782"/>
    <lineage>
        <taxon>Bacteria</taxon>
        <taxon>Bacillati</taxon>
        <taxon>Actinomycetota</taxon>
        <taxon>Actinomycetes</taxon>
        <taxon>Micrococcales</taxon>
        <taxon>Ruaniaceae</taxon>
        <taxon>Ruania</taxon>
    </lineage>
</organism>
<gene>
    <name evidence="1" type="ORF">SAMN04488554_1580</name>
</gene>
<accession>A0A1H5G9A7</accession>
<evidence type="ECO:0000313" key="2">
    <source>
        <dbReference type="Proteomes" id="UP000199220"/>
    </source>
</evidence>
<keyword evidence="2" id="KW-1185">Reference proteome</keyword>
<sequence>MRLVTLLEQIELINRDDLDAAMEFGPLELGPRGITVHELLCVDGRSRVATSPQVAEFYAYALWWKHCSVELEWCDPQHSAELVAQPPVRQMITADIAHQDLQIPGLAPSTAVLFALDNRESPFERAYFVFDISEPRVVHAGSEISVFDDLTGYLESWRRSLA</sequence>
<reference evidence="2" key="1">
    <citation type="submission" date="2016-10" db="EMBL/GenBank/DDBJ databases">
        <authorList>
            <person name="Varghese N."/>
            <person name="Submissions S."/>
        </authorList>
    </citation>
    <scope>NUCLEOTIDE SEQUENCE [LARGE SCALE GENOMIC DNA]</scope>
    <source>
        <strain evidence="2">DSM 21368</strain>
    </source>
</reference>
<evidence type="ECO:0000313" key="1">
    <source>
        <dbReference type="EMBL" id="SEE12287.1"/>
    </source>
</evidence>